<keyword evidence="1" id="KW-1133">Transmembrane helix</keyword>
<evidence type="ECO:0000313" key="2">
    <source>
        <dbReference type="EMBL" id="MDN7124534.1"/>
    </source>
</evidence>
<feature type="transmembrane region" description="Helical" evidence="1">
    <location>
        <begin position="142"/>
        <end position="162"/>
    </location>
</feature>
<sequence length="172" mass="19450">MLNNFELELGWWVLIPAILIYIIGVWLGNTKRIIVYRNYTDVMIVGLLVILPTAVLGIILLVTHGEKSAGVDHQYSFYLLLALASALALVFIIICVKTFRDNPNPLKALLALYVKIPTGIMFFFHFAGIFRNGNRKARRNSLFWTLILTPLLYGLIADTSGSSKLSRRLNKR</sequence>
<reference evidence="4 5" key="1">
    <citation type="submission" date="2021-03" db="EMBL/GenBank/DDBJ databases">
        <title>Pseudidiomarina terrestris, a new bacterium isolated from saline soil.</title>
        <authorList>
            <person name="Galisteo C."/>
            <person name="De La Haba R."/>
            <person name="Sanchez-Porro C."/>
            <person name="Ventosa A."/>
        </authorList>
    </citation>
    <scope>NUCLEOTIDE SEQUENCE [LARGE SCALE GENOMIC DNA]</scope>
    <source>
        <strain evidence="2 5">1APP75-32.1</strain>
        <strain evidence="4">1APR75-15</strain>
        <strain evidence="3">1ASR75-15</strain>
    </source>
</reference>
<dbReference type="EMBL" id="JAGGJB010000003">
    <property type="protein sequence ID" value="MDN7124534.1"/>
    <property type="molecule type" value="Genomic_DNA"/>
</dbReference>
<feature type="transmembrane region" description="Helical" evidence="1">
    <location>
        <begin position="108"/>
        <end position="130"/>
    </location>
</feature>
<dbReference type="EMBL" id="JAGGJC010000001">
    <property type="protein sequence ID" value="MDN7129175.1"/>
    <property type="molecule type" value="Genomic_DNA"/>
</dbReference>
<evidence type="ECO:0000256" key="1">
    <source>
        <dbReference type="SAM" id="Phobius"/>
    </source>
</evidence>
<organism evidence="2 5">
    <name type="scientific">Pseudidiomarina terrestris</name>
    <dbReference type="NCBI Taxonomy" id="2820060"/>
    <lineage>
        <taxon>Bacteria</taxon>
        <taxon>Pseudomonadati</taxon>
        <taxon>Pseudomonadota</taxon>
        <taxon>Gammaproteobacteria</taxon>
        <taxon>Alteromonadales</taxon>
        <taxon>Idiomarinaceae</taxon>
        <taxon>Pseudidiomarina</taxon>
    </lineage>
</organism>
<dbReference type="AlphaFoldDB" id="A0AAW7R1X7"/>
<gene>
    <name evidence="2" type="ORF">J6I90_06540</name>
    <name evidence="3" type="ORF">J6I92_04765</name>
</gene>
<feature type="transmembrane region" description="Helical" evidence="1">
    <location>
        <begin position="42"/>
        <end position="63"/>
    </location>
</feature>
<dbReference type="RefSeq" id="WP_301774483.1">
    <property type="nucleotide sequence ID" value="NZ_JAGGJB010000003.1"/>
</dbReference>
<evidence type="ECO:0000313" key="3">
    <source>
        <dbReference type="EMBL" id="MDN7129175.1"/>
    </source>
</evidence>
<comment type="caution">
    <text evidence="2">The sequence shown here is derived from an EMBL/GenBank/DDBJ whole genome shotgun (WGS) entry which is preliminary data.</text>
</comment>
<keyword evidence="4" id="KW-1185">Reference proteome</keyword>
<name>A0AAW7R1X7_9GAMM</name>
<accession>A0AAW7R1X7</accession>
<keyword evidence="1" id="KW-0812">Transmembrane</keyword>
<protein>
    <submittedName>
        <fullName evidence="2">Uncharacterized protein</fullName>
    </submittedName>
</protein>
<dbReference type="Proteomes" id="UP001169492">
    <property type="component" value="Unassembled WGS sequence"/>
</dbReference>
<feature type="transmembrane region" description="Helical" evidence="1">
    <location>
        <begin position="12"/>
        <end position="30"/>
    </location>
</feature>
<proteinExistence type="predicted"/>
<keyword evidence="1" id="KW-0472">Membrane</keyword>
<evidence type="ECO:0000313" key="5">
    <source>
        <dbReference type="Proteomes" id="UP001169492"/>
    </source>
</evidence>
<feature type="transmembrane region" description="Helical" evidence="1">
    <location>
        <begin position="75"/>
        <end position="96"/>
    </location>
</feature>
<evidence type="ECO:0000313" key="4">
    <source>
        <dbReference type="Proteomes" id="UP001169491"/>
    </source>
</evidence>
<dbReference type="Proteomes" id="UP001169491">
    <property type="component" value="Unassembled WGS sequence"/>
</dbReference>